<dbReference type="Pfam" id="PF19300">
    <property type="entry name" value="BPD_transp_1_N"/>
    <property type="match status" value="1"/>
</dbReference>
<reference evidence="9" key="1">
    <citation type="journal article" date="2014" name="Int. J. Syst. Evol. Microbiol.">
        <title>Complete genome sequence of Corynebacterium casei LMG S-19264T (=DSM 44701T), isolated from a smear-ripened cheese.</title>
        <authorList>
            <consortium name="US DOE Joint Genome Institute (JGI-PGF)"/>
            <person name="Walter F."/>
            <person name="Albersmeier A."/>
            <person name="Kalinowski J."/>
            <person name="Ruckert C."/>
        </authorList>
    </citation>
    <scope>NUCLEOTIDE SEQUENCE</scope>
    <source>
        <strain evidence="9">KCTC 42650</strain>
    </source>
</reference>
<name>A0A8J3H016_9RHOB</name>
<reference evidence="9" key="2">
    <citation type="submission" date="2020-09" db="EMBL/GenBank/DDBJ databases">
        <authorList>
            <person name="Sun Q."/>
            <person name="Kim S."/>
        </authorList>
    </citation>
    <scope>NUCLEOTIDE SEQUENCE</scope>
    <source>
        <strain evidence="9">KCTC 42650</strain>
    </source>
</reference>
<feature type="transmembrane region" description="Helical" evidence="7">
    <location>
        <begin position="134"/>
        <end position="167"/>
    </location>
</feature>
<keyword evidence="6 7" id="KW-0472">Membrane</keyword>
<sequence length="325" mass="35494">MAQLRYLFGRLVKAIMVLLAVTVLSFGLIRAAPGDPATVLAGEQGSVDPEFIEQVRARYGLDRPIQEQLFKYVAGVARLDFGDSYQHNRPVIELIGERLPATLILTMTAFLLALAGGLIMGVTAAKHVGKWPDGVITIAALLFFALPLFWVGLMAILLFSVQLGWLPAFGMNTIGVEMSPIGRTLDVAQHLVLPAATLGLLYLATYTRMTRASVLEVMDLDFVRTARAKGLEEKRIWRRHILKNALLPIITLASLQAGHLVGGAVLTETVFAWPGIGRLAFDALLQRDYNLLLAIFIIASAFVVFFNLVADLVYSLADPRIEVAA</sequence>
<dbReference type="PANTHER" id="PTHR43163:SF9">
    <property type="entry name" value="ABC TRANSPORTER PERMEASE PROTEIN"/>
    <property type="match status" value="1"/>
</dbReference>
<comment type="subcellular location">
    <subcellularLocation>
        <location evidence="1 7">Cell membrane</location>
        <topology evidence="1 7">Multi-pass membrane protein</topology>
    </subcellularLocation>
</comment>
<dbReference type="GO" id="GO:0055085">
    <property type="term" value="P:transmembrane transport"/>
    <property type="evidence" value="ECO:0007669"/>
    <property type="project" value="InterPro"/>
</dbReference>
<dbReference type="GO" id="GO:0005886">
    <property type="term" value="C:plasma membrane"/>
    <property type="evidence" value="ECO:0007669"/>
    <property type="project" value="UniProtKB-SubCell"/>
</dbReference>
<comment type="similarity">
    <text evidence="7">Belongs to the binding-protein-dependent transport system permease family.</text>
</comment>
<dbReference type="PROSITE" id="PS50928">
    <property type="entry name" value="ABC_TM1"/>
    <property type="match status" value="1"/>
</dbReference>
<evidence type="ECO:0000313" key="9">
    <source>
        <dbReference type="EMBL" id="GHF64561.1"/>
    </source>
</evidence>
<proteinExistence type="inferred from homology"/>
<dbReference type="InterPro" id="IPR045621">
    <property type="entry name" value="BPD_transp_1_N"/>
</dbReference>
<protein>
    <submittedName>
        <fullName evidence="9">ABC transporter permease</fullName>
    </submittedName>
</protein>
<dbReference type="EMBL" id="BNCJ01000015">
    <property type="protein sequence ID" value="GHF64561.1"/>
    <property type="molecule type" value="Genomic_DNA"/>
</dbReference>
<dbReference type="Pfam" id="PF00528">
    <property type="entry name" value="BPD_transp_1"/>
    <property type="match status" value="1"/>
</dbReference>
<feature type="transmembrane region" description="Helical" evidence="7">
    <location>
        <begin position="291"/>
        <end position="310"/>
    </location>
</feature>
<accession>A0A8J3H016</accession>
<dbReference type="PANTHER" id="PTHR43163">
    <property type="entry name" value="DIPEPTIDE TRANSPORT SYSTEM PERMEASE PROTEIN DPPB-RELATED"/>
    <property type="match status" value="1"/>
</dbReference>
<evidence type="ECO:0000256" key="7">
    <source>
        <dbReference type="RuleBase" id="RU363032"/>
    </source>
</evidence>
<dbReference type="Gene3D" id="1.10.3720.10">
    <property type="entry name" value="MetI-like"/>
    <property type="match status" value="1"/>
</dbReference>
<keyword evidence="2 7" id="KW-0813">Transport</keyword>
<evidence type="ECO:0000313" key="10">
    <source>
        <dbReference type="Proteomes" id="UP000626220"/>
    </source>
</evidence>
<evidence type="ECO:0000256" key="1">
    <source>
        <dbReference type="ARBA" id="ARBA00004651"/>
    </source>
</evidence>
<dbReference type="InterPro" id="IPR035906">
    <property type="entry name" value="MetI-like_sf"/>
</dbReference>
<dbReference type="RefSeq" id="WP_189681872.1">
    <property type="nucleotide sequence ID" value="NZ_BNCJ01000015.1"/>
</dbReference>
<evidence type="ECO:0000259" key="8">
    <source>
        <dbReference type="PROSITE" id="PS50928"/>
    </source>
</evidence>
<evidence type="ECO:0000256" key="6">
    <source>
        <dbReference type="ARBA" id="ARBA00023136"/>
    </source>
</evidence>
<keyword evidence="3" id="KW-1003">Cell membrane</keyword>
<keyword evidence="4 7" id="KW-0812">Transmembrane</keyword>
<comment type="caution">
    <text evidence="9">The sequence shown here is derived from an EMBL/GenBank/DDBJ whole genome shotgun (WGS) entry which is preliminary data.</text>
</comment>
<organism evidence="9 10">
    <name type="scientific">Seohaeicola zhoushanensis</name>
    <dbReference type="NCBI Taxonomy" id="1569283"/>
    <lineage>
        <taxon>Bacteria</taxon>
        <taxon>Pseudomonadati</taxon>
        <taxon>Pseudomonadota</taxon>
        <taxon>Alphaproteobacteria</taxon>
        <taxon>Rhodobacterales</taxon>
        <taxon>Roseobacteraceae</taxon>
        <taxon>Seohaeicola</taxon>
    </lineage>
</organism>
<feature type="transmembrane region" description="Helical" evidence="7">
    <location>
        <begin position="99"/>
        <end position="122"/>
    </location>
</feature>
<dbReference type="InterPro" id="IPR000515">
    <property type="entry name" value="MetI-like"/>
</dbReference>
<dbReference type="CDD" id="cd06261">
    <property type="entry name" value="TM_PBP2"/>
    <property type="match status" value="1"/>
</dbReference>
<dbReference type="AlphaFoldDB" id="A0A8J3H016"/>
<evidence type="ECO:0000256" key="4">
    <source>
        <dbReference type="ARBA" id="ARBA00022692"/>
    </source>
</evidence>
<feature type="transmembrane region" description="Helical" evidence="7">
    <location>
        <begin position="187"/>
        <end position="205"/>
    </location>
</feature>
<gene>
    <name evidence="9" type="ORF">GCM10017056_39840</name>
</gene>
<feature type="transmembrane region" description="Helical" evidence="7">
    <location>
        <begin position="245"/>
        <end position="271"/>
    </location>
</feature>
<evidence type="ECO:0000256" key="3">
    <source>
        <dbReference type="ARBA" id="ARBA00022475"/>
    </source>
</evidence>
<evidence type="ECO:0000256" key="5">
    <source>
        <dbReference type="ARBA" id="ARBA00022989"/>
    </source>
</evidence>
<evidence type="ECO:0000256" key="2">
    <source>
        <dbReference type="ARBA" id="ARBA00022448"/>
    </source>
</evidence>
<dbReference type="Proteomes" id="UP000626220">
    <property type="component" value="Unassembled WGS sequence"/>
</dbReference>
<keyword evidence="10" id="KW-1185">Reference proteome</keyword>
<dbReference type="SUPFAM" id="SSF161098">
    <property type="entry name" value="MetI-like"/>
    <property type="match status" value="1"/>
</dbReference>
<feature type="domain" description="ABC transmembrane type-1" evidence="8">
    <location>
        <begin position="99"/>
        <end position="310"/>
    </location>
</feature>
<keyword evidence="5 7" id="KW-1133">Transmembrane helix</keyword>